<protein>
    <submittedName>
        <fullName evidence="1">Uncharacterized protein</fullName>
    </submittedName>
</protein>
<name>A0A4Z1AG73_9LEPT</name>
<reference evidence="1" key="1">
    <citation type="journal article" date="2019" name="PLoS Negl. Trop. Dis.">
        <title>Revisiting the worldwide diversity of Leptospira species in the environment.</title>
        <authorList>
            <person name="Vincent A.T."/>
            <person name="Schiettekatte O."/>
            <person name="Bourhy P."/>
            <person name="Veyrier F.J."/>
            <person name="Picardeau M."/>
        </authorList>
    </citation>
    <scope>NUCLEOTIDE SEQUENCE [LARGE SCALE GENOMIC DNA]</scope>
    <source>
        <strain evidence="1">201702422</strain>
    </source>
</reference>
<comment type="caution">
    <text evidence="1">The sequence shown here is derived from an EMBL/GenBank/DDBJ whole genome shotgun (WGS) entry which is preliminary data.</text>
</comment>
<dbReference type="AlphaFoldDB" id="A0A4Z1AG73"/>
<dbReference type="Proteomes" id="UP000298263">
    <property type="component" value="Unassembled WGS sequence"/>
</dbReference>
<sequence length="342" mass="39079">MTITETIEFLETFEREAINSSEFSQVRTLISDILHIRGQIEESLVSRQNYSVNYDSYRHSVNNAIDTAMKTFSPSKAGQRLAYSRQLVVTDLSENIKESTSIYIDTLEKFLNQIEAKKLAGANNLPEIYQTCYDIKKSETTLLSYLSGLRDSISLINNFSLKTDEIASTFNFESNSESLQLHIETCNMLIVIYQNLCEIARISLIEYPLQLKSHYSGSDHLSLSGHPATIEILGKLLLNAGNYFSENYTNSGEFQKLSRQFEETDKQLKITQLLAENNIDVSETQEILKKNLHFIAAALNENLRNQYKISVNESTIQLYPEKRLMITYEPKKILGTLFDETV</sequence>
<dbReference type="RefSeq" id="WP_135584409.1">
    <property type="nucleotide sequence ID" value="NZ_RQGO01000005.1"/>
</dbReference>
<accession>A0A4Z1AG73</accession>
<evidence type="ECO:0000313" key="2">
    <source>
        <dbReference type="Proteomes" id="UP000298263"/>
    </source>
</evidence>
<proteinExistence type="predicted"/>
<dbReference type="EMBL" id="RQGP01000022">
    <property type="protein sequence ID" value="TGL90106.1"/>
    <property type="molecule type" value="Genomic_DNA"/>
</dbReference>
<gene>
    <name evidence="1" type="ORF">EHQ69_09115</name>
</gene>
<keyword evidence="2" id="KW-1185">Reference proteome</keyword>
<organism evidence="1 2">
    <name type="scientific">Leptospira congkakensis</name>
    <dbReference type="NCBI Taxonomy" id="2484932"/>
    <lineage>
        <taxon>Bacteria</taxon>
        <taxon>Pseudomonadati</taxon>
        <taxon>Spirochaetota</taxon>
        <taxon>Spirochaetia</taxon>
        <taxon>Leptospirales</taxon>
        <taxon>Leptospiraceae</taxon>
        <taxon>Leptospira</taxon>
    </lineage>
</organism>
<evidence type="ECO:0000313" key="1">
    <source>
        <dbReference type="EMBL" id="TGL90106.1"/>
    </source>
</evidence>